<keyword evidence="14 19" id="KW-0472">Membrane</keyword>
<dbReference type="Gene3D" id="3.55.50.30">
    <property type="match status" value="1"/>
</dbReference>
<dbReference type="GO" id="GO:0006829">
    <property type="term" value="P:zinc ion transport"/>
    <property type="evidence" value="ECO:0007669"/>
    <property type="project" value="UniProtKB-KW"/>
</dbReference>
<evidence type="ECO:0000256" key="6">
    <source>
        <dbReference type="ARBA" id="ARBA00022596"/>
    </source>
</evidence>
<dbReference type="KEGG" id="ptw:TUM18999_21820"/>
<keyword evidence="12 20" id="KW-0798">TonB box</keyword>
<evidence type="ECO:0000256" key="11">
    <source>
        <dbReference type="ARBA" id="ARBA00023065"/>
    </source>
</evidence>
<keyword evidence="15 23" id="KW-0675">Receptor</keyword>
<dbReference type="Pfam" id="PF07660">
    <property type="entry name" value="STN"/>
    <property type="match status" value="1"/>
</dbReference>
<evidence type="ECO:0000256" key="16">
    <source>
        <dbReference type="ARBA" id="ARBA00023237"/>
    </source>
</evidence>
<evidence type="ECO:0000259" key="22">
    <source>
        <dbReference type="SMART" id="SM00965"/>
    </source>
</evidence>
<evidence type="ECO:0000256" key="5">
    <source>
        <dbReference type="ARBA" id="ARBA00022496"/>
    </source>
</evidence>
<feature type="domain" description="Secretin/TonB short N-terminal" evidence="22">
    <location>
        <begin position="63"/>
        <end position="112"/>
    </location>
</feature>
<dbReference type="GO" id="GO:0015344">
    <property type="term" value="F:siderophore uptake transmembrane transporter activity"/>
    <property type="evidence" value="ECO:0007669"/>
    <property type="project" value="TreeGrafter"/>
</dbReference>
<dbReference type="InterPro" id="IPR011662">
    <property type="entry name" value="Secretin/TonB_short_N"/>
</dbReference>
<keyword evidence="11" id="KW-0406">Ion transport</keyword>
<evidence type="ECO:0000256" key="9">
    <source>
        <dbReference type="ARBA" id="ARBA00022906"/>
    </source>
</evidence>
<dbReference type="InterPro" id="IPR037066">
    <property type="entry name" value="Plug_dom_sf"/>
</dbReference>
<keyword evidence="3 19" id="KW-0813">Transport</keyword>
<dbReference type="SMART" id="SM00965">
    <property type="entry name" value="STN"/>
    <property type="match status" value="1"/>
</dbReference>
<evidence type="ECO:0000256" key="3">
    <source>
        <dbReference type="ARBA" id="ARBA00022448"/>
    </source>
</evidence>
<evidence type="ECO:0000256" key="4">
    <source>
        <dbReference type="ARBA" id="ARBA00022452"/>
    </source>
</evidence>
<evidence type="ECO:0000256" key="18">
    <source>
        <dbReference type="ARBA" id="ARBA00072467"/>
    </source>
</evidence>
<dbReference type="InterPro" id="IPR012910">
    <property type="entry name" value="Plug_dom"/>
</dbReference>
<dbReference type="PANTHER" id="PTHR32552">
    <property type="entry name" value="FERRICHROME IRON RECEPTOR-RELATED"/>
    <property type="match status" value="1"/>
</dbReference>
<dbReference type="GO" id="GO:0038023">
    <property type="term" value="F:signaling receptor activity"/>
    <property type="evidence" value="ECO:0007669"/>
    <property type="project" value="InterPro"/>
</dbReference>
<dbReference type="AlphaFoldDB" id="A0A6J4E676"/>
<keyword evidence="9" id="KW-0864">Zinc transport</keyword>
<keyword evidence="7 19" id="KW-0812">Transmembrane</keyword>
<dbReference type="Gene3D" id="2.170.130.10">
    <property type="entry name" value="TonB-dependent receptor, plug domain"/>
    <property type="match status" value="1"/>
</dbReference>
<evidence type="ECO:0000313" key="24">
    <source>
        <dbReference type="Proteomes" id="UP000509383"/>
    </source>
</evidence>
<evidence type="ECO:0000256" key="12">
    <source>
        <dbReference type="ARBA" id="ARBA00023077"/>
    </source>
</evidence>
<dbReference type="NCBIfam" id="TIGR01783">
    <property type="entry name" value="TonB-siderophor"/>
    <property type="match status" value="1"/>
</dbReference>
<dbReference type="Pfam" id="PF07715">
    <property type="entry name" value="Plug"/>
    <property type="match status" value="1"/>
</dbReference>
<name>A0A6J4E676_9PSED</name>
<evidence type="ECO:0000256" key="7">
    <source>
        <dbReference type="ARBA" id="ARBA00022692"/>
    </source>
</evidence>
<dbReference type="FunFam" id="2.40.170.20:FF:000005">
    <property type="entry name" value="TonB-dependent siderophore receptor"/>
    <property type="match status" value="1"/>
</dbReference>
<dbReference type="Pfam" id="PF00593">
    <property type="entry name" value="TonB_dep_Rec_b-barrel"/>
    <property type="match status" value="1"/>
</dbReference>
<dbReference type="RefSeq" id="WP_197970217.1">
    <property type="nucleotide sequence ID" value="NZ_AP023189.1"/>
</dbReference>
<keyword evidence="5" id="KW-0410">Iron transport</keyword>
<keyword evidence="13" id="KW-0921">Nickel transport</keyword>
<evidence type="ECO:0000256" key="14">
    <source>
        <dbReference type="ARBA" id="ARBA00023136"/>
    </source>
</evidence>
<dbReference type="FunFam" id="2.170.130.10:FF:000001">
    <property type="entry name" value="Catecholate siderophore TonB-dependent receptor"/>
    <property type="match status" value="1"/>
</dbReference>
<dbReference type="SUPFAM" id="SSF56935">
    <property type="entry name" value="Porins"/>
    <property type="match status" value="1"/>
</dbReference>
<dbReference type="InterPro" id="IPR000531">
    <property type="entry name" value="Beta-barrel_TonB"/>
</dbReference>
<feature type="chain" id="PRO_5026710904" description="Metal-pseudopaline receptor CntO" evidence="21">
    <location>
        <begin position="29"/>
        <end position="790"/>
    </location>
</feature>
<dbReference type="EMBL" id="AP023189">
    <property type="protein sequence ID" value="BCG23991.1"/>
    <property type="molecule type" value="Genomic_DNA"/>
</dbReference>
<comment type="subcellular location">
    <subcellularLocation>
        <location evidence="1 19">Cell outer membrane</location>
        <topology evidence="1 19">Multi-pass membrane protein</topology>
    </subcellularLocation>
</comment>
<keyword evidence="16 19" id="KW-0998">Cell outer membrane</keyword>
<comment type="similarity">
    <text evidence="2 19 20">Belongs to the TonB-dependent receptor family.</text>
</comment>
<dbReference type="GO" id="GO:0009279">
    <property type="term" value="C:cell outer membrane"/>
    <property type="evidence" value="ECO:0007669"/>
    <property type="project" value="UniProtKB-SubCell"/>
</dbReference>
<keyword evidence="10" id="KW-0408">Iron</keyword>
<keyword evidence="4 19" id="KW-1134">Transmembrane beta strand</keyword>
<dbReference type="InterPro" id="IPR039426">
    <property type="entry name" value="TonB-dep_rcpt-like"/>
</dbReference>
<evidence type="ECO:0000256" key="10">
    <source>
        <dbReference type="ARBA" id="ARBA00023004"/>
    </source>
</evidence>
<evidence type="ECO:0000256" key="19">
    <source>
        <dbReference type="PROSITE-ProRule" id="PRU01360"/>
    </source>
</evidence>
<organism evidence="23 24">
    <name type="scientific">Pseudomonas tohonis</name>
    <dbReference type="NCBI Taxonomy" id="2725477"/>
    <lineage>
        <taxon>Bacteria</taxon>
        <taxon>Pseudomonadati</taxon>
        <taxon>Pseudomonadota</taxon>
        <taxon>Gammaproteobacteria</taxon>
        <taxon>Pseudomonadales</taxon>
        <taxon>Pseudomonadaceae</taxon>
        <taxon>Pseudomonas</taxon>
    </lineage>
</organism>
<evidence type="ECO:0000256" key="21">
    <source>
        <dbReference type="SAM" id="SignalP"/>
    </source>
</evidence>
<evidence type="ECO:0000256" key="1">
    <source>
        <dbReference type="ARBA" id="ARBA00004571"/>
    </source>
</evidence>
<dbReference type="PROSITE" id="PS52016">
    <property type="entry name" value="TONB_DEPENDENT_REC_3"/>
    <property type="match status" value="1"/>
</dbReference>
<dbReference type="InterPro" id="IPR036942">
    <property type="entry name" value="Beta-barrel_TonB_sf"/>
</dbReference>
<proteinExistence type="inferred from homology"/>
<feature type="signal peptide" evidence="21">
    <location>
        <begin position="1"/>
        <end position="28"/>
    </location>
</feature>
<comment type="function">
    <text evidence="17">Transports the metallophore pseudopaline, which is involved in the acquisition of nickel and zinc, and thus enables bacterial growth inside the host, where metal access is limited. Is probably involved in the import of pseudopaline-metal complexes.</text>
</comment>
<reference evidence="23 24" key="1">
    <citation type="submission" date="2020-05" db="EMBL/GenBank/DDBJ databases">
        <title>Characterization of novel class B3 metallo-beta-lactamase from novel Pseudomonas species.</title>
        <authorList>
            <person name="Yamada K."/>
            <person name="Aoki K."/>
            <person name="Ishii Y."/>
        </authorList>
    </citation>
    <scope>NUCLEOTIDE SEQUENCE [LARGE SCALE GENOMIC DNA]</scope>
    <source>
        <strain evidence="23 24">TUM18999</strain>
    </source>
</reference>
<dbReference type="GO" id="GO:0015891">
    <property type="term" value="P:siderophore transport"/>
    <property type="evidence" value="ECO:0007669"/>
    <property type="project" value="InterPro"/>
</dbReference>
<dbReference type="GO" id="GO:0015675">
    <property type="term" value="P:nickel cation transport"/>
    <property type="evidence" value="ECO:0007669"/>
    <property type="project" value="UniProtKB-KW"/>
</dbReference>
<dbReference type="CDD" id="cd01347">
    <property type="entry name" value="ligand_gated_channel"/>
    <property type="match status" value="1"/>
</dbReference>
<keyword evidence="8 21" id="KW-0732">Signal</keyword>
<dbReference type="InterPro" id="IPR010105">
    <property type="entry name" value="TonB_sidphr_rcpt"/>
</dbReference>
<gene>
    <name evidence="23" type="primary">bfrF_1</name>
    <name evidence="23" type="ORF">TUM18999_21820</name>
</gene>
<keyword evidence="6" id="KW-0533">Nickel</keyword>
<evidence type="ECO:0000313" key="23">
    <source>
        <dbReference type="EMBL" id="BCG23991.1"/>
    </source>
</evidence>
<protein>
    <recommendedName>
        <fullName evidence="18">Metal-pseudopaline receptor CntO</fullName>
    </recommendedName>
</protein>
<dbReference type="Gene3D" id="2.40.170.20">
    <property type="entry name" value="TonB-dependent receptor, beta-barrel domain"/>
    <property type="match status" value="1"/>
</dbReference>
<evidence type="ECO:0000256" key="2">
    <source>
        <dbReference type="ARBA" id="ARBA00009810"/>
    </source>
</evidence>
<keyword evidence="9" id="KW-0862">Zinc</keyword>
<accession>A0A6J4E676</accession>
<evidence type="ECO:0000256" key="8">
    <source>
        <dbReference type="ARBA" id="ARBA00022729"/>
    </source>
</evidence>
<evidence type="ECO:0000256" key="17">
    <source>
        <dbReference type="ARBA" id="ARBA00056786"/>
    </source>
</evidence>
<sequence length="790" mass="86681">MTNRHRLARTLLASALLATIAAPMQAHSAQAASEQRQPHFQFDIASQPLLDALGEFTATTGIAVLRTTEEQLTGQAPALRGRYTADQAMGMLLQGSGLNFRHGAGSITLERPSGDGTLDLAQIDISAASQQSALGPVSGYLAKAATTATKTDTPILETPQSISVVTRDQISDIHAQSLRDALGYTAGVIATEADDRLTDTFVLRGFQISGSTFRDGMRYMSNIYDGTQEPYGMERVEVLRGASSVLFGQAAPGGIINVVSKLPTREELHEIKAETGSNDRHQLATDNAGALTDTLSYRFTALERKSDTTTHHVPDDRTYIAPSLTWQPDDATSLTLLATYQKSRTAYVYGLPAEGTVRPNPNGHISRHTFTGEPGYDRSVITAWDIGYRFEHAFNDDLKVRQNLRYFESENDMPSVWLDSFIDPQMTTVTRGAQDRVDDSRNFVVDTQLEARFHHERLEQTVLAGVDYGDRHLTTDRYNYDLTPLNVFNPVYGGIFTPLGPAPYSSRNRTRQSGVYLQDQIKFDEKRVLLLGGRQDWAKQKEDALYGNDRSRQDSDAFTKRVGLVYLADNGLAPFVSYSESFEPQIGTSHAGTKFDPTEGEQYEAGIRYQPPGSNALYSAAIYQLTRSNVLATDPVNNGFQVQTGEVRSRGLELEAKADIGANASITASYAYTKAEVTQQTTSSAAGQKSGGMPRNMFSVWGDYRFGQVGPGELRAGAGVRYVDEVPGLFDTSIVAPSYTLVDAMLGYAMGPWDLTLNVTNLTDEDYLTYTYAAFYGAERQVTAGVAYRW</sequence>
<evidence type="ECO:0000256" key="15">
    <source>
        <dbReference type="ARBA" id="ARBA00023170"/>
    </source>
</evidence>
<dbReference type="PANTHER" id="PTHR32552:SF68">
    <property type="entry name" value="FERRICHROME OUTER MEMBRANE TRANSPORTER_PHAGE RECEPTOR"/>
    <property type="match status" value="1"/>
</dbReference>
<evidence type="ECO:0000256" key="20">
    <source>
        <dbReference type="RuleBase" id="RU003357"/>
    </source>
</evidence>
<dbReference type="Proteomes" id="UP000509383">
    <property type="component" value="Chromosome"/>
</dbReference>
<evidence type="ECO:0000256" key="13">
    <source>
        <dbReference type="ARBA" id="ARBA00023112"/>
    </source>
</evidence>